<reference evidence="11" key="1">
    <citation type="submission" date="2017-09" db="EMBL/GenBank/DDBJ databases">
        <authorList>
            <person name="Varghese N."/>
            <person name="Submissions S."/>
        </authorList>
    </citation>
    <scope>NUCLEOTIDE SEQUENCE [LARGE SCALE GENOMIC DNA]</scope>
    <source>
        <strain evidence="11">MSL47</strain>
    </source>
</reference>
<dbReference type="EMBL" id="OBDZ01000015">
    <property type="protein sequence ID" value="SNY31971.1"/>
    <property type="molecule type" value="Genomic_DNA"/>
</dbReference>
<feature type="domain" description="NusG-like N-terminal" evidence="8">
    <location>
        <begin position="10"/>
        <end position="118"/>
    </location>
</feature>
<dbReference type="CDD" id="cd06091">
    <property type="entry name" value="KOW_NusG"/>
    <property type="match status" value="1"/>
</dbReference>
<dbReference type="GO" id="GO:0005829">
    <property type="term" value="C:cytosol"/>
    <property type="evidence" value="ECO:0007669"/>
    <property type="project" value="TreeGrafter"/>
</dbReference>
<dbReference type="SUPFAM" id="SSF82679">
    <property type="entry name" value="N-utilization substance G protein NusG, N-terminal domain"/>
    <property type="match status" value="1"/>
</dbReference>
<evidence type="ECO:0000256" key="4">
    <source>
        <dbReference type="ARBA" id="ARBA00023163"/>
    </source>
</evidence>
<gene>
    <name evidence="5" type="primary">nusG</name>
    <name evidence="10" type="ORF">SAMN06265827_11592</name>
</gene>
<dbReference type="AlphaFoldDB" id="A0A285HBE2"/>
<dbReference type="InterPro" id="IPR043425">
    <property type="entry name" value="NusG-like"/>
</dbReference>
<keyword evidence="1 5" id="KW-0806">Transcription termination</keyword>
<dbReference type="Proteomes" id="UP000219573">
    <property type="component" value="Unassembled WGS sequence"/>
</dbReference>
<dbReference type="GO" id="GO:0006353">
    <property type="term" value="P:DNA-templated transcription termination"/>
    <property type="evidence" value="ECO:0007669"/>
    <property type="project" value="UniProtKB-UniRule"/>
</dbReference>
<evidence type="ECO:0000259" key="8">
    <source>
        <dbReference type="SMART" id="SM00738"/>
    </source>
</evidence>
<comment type="function">
    <text evidence="5 7">Participates in transcription elongation, termination and antitermination.</text>
</comment>
<dbReference type="GO" id="GO:0031564">
    <property type="term" value="P:transcription antitermination"/>
    <property type="evidence" value="ECO:0007669"/>
    <property type="project" value="UniProtKB-UniRule"/>
</dbReference>
<dbReference type="InterPro" id="IPR014722">
    <property type="entry name" value="Rib_uL2_dom2"/>
</dbReference>
<accession>A0A285HBE2</accession>
<dbReference type="Gene3D" id="2.30.30.30">
    <property type="match status" value="1"/>
</dbReference>
<dbReference type="PANTHER" id="PTHR30265:SF2">
    <property type="entry name" value="TRANSCRIPTION TERMINATION_ANTITERMINATION PROTEIN NUSG"/>
    <property type="match status" value="1"/>
</dbReference>
<sequence>MWGPLFMNNNIEWYAIHTYSGHEDKVKANLTQRIKTTGMEEKIFEIVIPTEERIKVKNGKKTVVKEKIFPGYALVKMIMDDDSWYVVRNTPGVIGFASAGTKPIPVQNTEMNKVLKDMGIEEPKAEIDLEKGQTVRVSEGPFEDFVGEIKEIDYEKAKLMVLVSMFGRETPVELEFDQVEKV</sequence>
<dbReference type="SMART" id="SM00738">
    <property type="entry name" value="NGN"/>
    <property type="match status" value="1"/>
</dbReference>
<organism evidence="10 11">
    <name type="scientific">Orenia metallireducens</name>
    <dbReference type="NCBI Taxonomy" id="1413210"/>
    <lineage>
        <taxon>Bacteria</taxon>
        <taxon>Bacillati</taxon>
        <taxon>Bacillota</taxon>
        <taxon>Clostridia</taxon>
        <taxon>Halanaerobiales</taxon>
        <taxon>Halobacteroidaceae</taxon>
        <taxon>Orenia</taxon>
    </lineage>
</organism>
<dbReference type="CDD" id="cd09891">
    <property type="entry name" value="NGN_Bact_1"/>
    <property type="match status" value="1"/>
</dbReference>
<keyword evidence="2 5" id="KW-0889">Transcription antitermination</keyword>
<dbReference type="InterPro" id="IPR015869">
    <property type="entry name" value="Transcrpt_antiterm_NusG_bac_CS"/>
</dbReference>
<dbReference type="SMART" id="SM00739">
    <property type="entry name" value="KOW"/>
    <property type="match status" value="1"/>
</dbReference>
<dbReference type="PRINTS" id="PR00338">
    <property type="entry name" value="NUSGTNSCPFCT"/>
</dbReference>
<dbReference type="Pfam" id="PF00467">
    <property type="entry name" value="KOW"/>
    <property type="match status" value="1"/>
</dbReference>
<evidence type="ECO:0000256" key="3">
    <source>
        <dbReference type="ARBA" id="ARBA00023015"/>
    </source>
</evidence>
<comment type="similarity">
    <text evidence="5 7">Belongs to the NusG family.</text>
</comment>
<evidence type="ECO:0000256" key="6">
    <source>
        <dbReference type="NCBIfam" id="TIGR00922"/>
    </source>
</evidence>
<dbReference type="FunFam" id="2.30.30.30:FF:000002">
    <property type="entry name" value="Transcription termination/antitermination factor NusG"/>
    <property type="match status" value="1"/>
</dbReference>
<evidence type="ECO:0000256" key="1">
    <source>
        <dbReference type="ARBA" id="ARBA00022472"/>
    </source>
</evidence>
<keyword evidence="3 5" id="KW-0805">Transcription regulation</keyword>
<dbReference type="InterPro" id="IPR008991">
    <property type="entry name" value="Translation_prot_SH3-like_sf"/>
</dbReference>
<keyword evidence="11" id="KW-1185">Reference proteome</keyword>
<dbReference type="GO" id="GO:0032784">
    <property type="term" value="P:regulation of DNA-templated transcription elongation"/>
    <property type="evidence" value="ECO:0007669"/>
    <property type="project" value="InterPro"/>
</dbReference>
<dbReference type="GO" id="GO:0006354">
    <property type="term" value="P:DNA-templated transcription elongation"/>
    <property type="evidence" value="ECO:0007669"/>
    <property type="project" value="UniProtKB-UniRule"/>
</dbReference>
<evidence type="ECO:0000256" key="2">
    <source>
        <dbReference type="ARBA" id="ARBA00022814"/>
    </source>
</evidence>
<evidence type="ECO:0000313" key="10">
    <source>
        <dbReference type="EMBL" id="SNY31971.1"/>
    </source>
</evidence>
<dbReference type="NCBIfam" id="TIGR00922">
    <property type="entry name" value="nusG"/>
    <property type="match status" value="1"/>
</dbReference>
<evidence type="ECO:0000259" key="9">
    <source>
        <dbReference type="SMART" id="SM00739"/>
    </source>
</evidence>
<dbReference type="InterPro" id="IPR047050">
    <property type="entry name" value="NGN"/>
</dbReference>
<dbReference type="PROSITE" id="PS01014">
    <property type="entry name" value="NUSG"/>
    <property type="match status" value="1"/>
</dbReference>
<dbReference type="InterPro" id="IPR001062">
    <property type="entry name" value="Transcrpt_antiterm_NusG"/>
</dbReference>
<dbReference type="Pfam" id="PF02357">
    <property type="entry name" value="NusG"/>
    <property type="match status" value="1"/>
</dbReference>
<dbReference type="InterPro" id="IPR006645">
    <property type="entry name" value="NGN-like_dom"/>
</dbReference>
<proteinExistence type="inferred from homology"/>
<dbReference type="InterPro" id="IPR005824">
    <property type="entry name" value="KOW"/>
</dbReference>
<dbReference type="STRING" id="1413210.U472_04670"/>
<dbReference type="PANTHER" id="PTHR30265">
    <property type="entry name" value="RHO-INTERACTING TRANSCRIPTION TERMINATION FACTOR NUSG"/>
    <property type="match status" value="1"/>
</dbReference>
<dbReference type="SUPFAM" id="SSF50104">
    <property type="entry name" value="Translation proteins SH3-like domain"/>
    <property type="match status" value="1"/>
</dbReference>
<name>A0A285HBE2_9FIRM</name>
<feature type="domain" description="KOW" evidence="9">
    <location>
        <begin position="128"/>
        <end position="155"/>
    </location>
</feature>
<protein>
    <recommendedName>
        <fullName evidence="5 6">Transcription termination/antitermination protein NusG</fullName>
    </recommendedName>
</protein>
<evidence type="ECO:0000313" key="11">
    <source>
        <dbReference type="Proteomes" id="UP000219573"/>
    </source>
</evidence>
<dbReference type="HAMAP" id="MF_00948">
    <property type="entry name" value="NusG"/>
    <property type="match status" value="1"/>
</dbReference>
<evidence type="ECO:0000256" key="7">
    <source>
        <dbReference type="RuleBase" id="RU000538"/>
    </source>
</evidence>
<dbReference type="InterPro" id="IPR036735">
    <property type="entry name" value="NGN_dom_sf"/>
</dbReference>
<dbReference type="FunFam" id="3.30.70.940:FF:000002">
    <property type="entry name" value="Transcription termination/antitermination protein NusG"/>
    <property type="match status" value="1"/>
</dbReference>
<dbReference type="Gene3D" id="3.30.70.940">
    <property type="entry name" value="NusG, N-terminal domain"/>
    <property type="match status" value="1"/>
</dbReference>
<evidence type="ECO:0000256" key="5">
    <source>
        <dbReference type="HAMAP-Rule" id="MF_00948"/>
    </source>
</evidence>
<keyword evidence="4 5" id="KW-0804">Transcription</keyword>